<evidence type="ECO:0000256" key="9">
    <source>
        <dbReference type="ARBA" id="ARBA00022741"/>
    </source>
</evidence>
<evidence type="ECO:0000256" key="12">
    <source>
        <dbReference type="ARBA" id="ARBA00022958"/>
    </source>
</evidence>
<name>A0A381NCE6_9ZZZZ</name>
<protein>
    <recommendedName>
        <fullName evidence="18">Nicotinamide nucleotide repair protein</fullName>
        <ecNumber evidence="7">4.2.1.136</ecNumber>
        <ecNumber evidence="6">5.1.99.6</ecNumber>
    </recommendedName>
</protein>
<dbReference type="Gene3D" id="3.40.1190.20">
    <property type="match status" value="1"/>
</dbReference>
<dbReference type="InterPro" id="IPR004443">
    <property type="entry name" value="YjeF_N_dom"/>
</dbReference>
<dbReference type="GO" id="GO:0005524">
    <property type="term" value="F:ATP binding"/>
    <property type="evidence" value="ECO:0007669"/>
    <property type="project" value="UniProtKB-KW"/>
</dbReference>
<dbReference type="EC" id="4.2.1.136" evidence="7"/>
<comment type="catalytic activity">
    <reaction evidence="2">
        <text>(6R)-NADPHX = (6S)-NADPHX</text>
        <dbReference type="Rhea" id="RHEA:32227"/>
        <dbReference type="ChEBI" id="CHEBI:64076"/>
        <dbReference type="ChEBI" id="CHEBI:64077"/>
        <dbReference type="EC" id="5.1.99.6"/>
    </reaction>
</comment>
<dbReference type="PROSITE" id="PS51385">
    <property type="entry name" value="YJEF_N"/>
    <property type="match status" value="1"/>
</dbReference>
<comment type="catalytic activity">
    <reaction evidence="1">
        <text>(6R)-NADHX = (6S)-NADHX</text>
        <dbReference type="Rhea" id="RHEA:32215"/>
        <dbReference type="ChEBI" id="CHEBI:64074"/>
        <dbReference type="ChEBI" id="CHEBI:64075"/>
        <dbReference type="EC" id="5.1.99.6"/>
    </reaction>
</comment>
<dbReference type="PIRSF" id="PIRSF017184">
    <property type="entry name" value="Nnr"/>
    <property type="match status" value="1"/>
</dbReference>
<keyword evidence="9" id="KW-0547">Nucleotide-binding</keyword>
<gene>
    <name evidence="23" type="ORF">METZ01_LOCUS5031</name>
</gene>
<evidence type="ECO:0000256" key="16">
    <source>
        <dbReference type="ARBA" id="ARBA00023268"/>
    </source>
</evidence>
<evidence type="ECO:0000256" key="8">
    <source>
        <dbReference type="ARBA" id="ARBA00022723"/>
    </source>
</evidence>
<reference evidence="23" key="1">
    <citation type="submission" date="2018-05" db="EMBL/GenBank/DDBJ databases">
        <authorList>
            <person name="Lanie J.A."/>
            <person name="Ng W.-L."/>
            <person name="Kazmierczak K.M."/>
            <person name="Andrzejewski T.M."/>
            <person name="Davidsen T.M."/>
            <person name="Wayne K.J."/>
            <person name="Tettelin H."/>
            <person name="Glass J.I."/>
            <person name="Rusch D."/>
            <person name="Podicherti R."/>
            <person name="Tsui H.-C.T."/>
            <person name="Winkler M.E."/>
        </authorList>
    </citation>
    <scope>NUCLEOTIDE SEQUENCE</scope>
</reference>
<dbReference type="GO" id="GO:0052855">
    <property type="term" value="F:ADP-dependent NAD(P)H-hydrate dehydratase activity"/>
    <property type="evidence" value="ECO:0007669"/>
    <property type="project" value="UniProtKB-EC"/>
</dbReference>
<dbReference type="InterPro" id="IPR030677">
    <property type="entry name" value="Nnr"/>
</dbReference>
<dbReference type="InterPro" id="IPR000631">
    <property type="entry name" value="CARKD"/>
</dbReference>
<evidence type="ECO:0000256" key="17">
    <source>
        <dbReference type="ARBA" id="ARBA00025153"/>
    </source>
</evidence>
<comment type="catalytic activity">
    <reaction evidence="19">
        <text>(6S)-NADHX + ADP = AMP + phosphate + NADH + H(+)</text>
        <dbReference type="Rhea" id="RHEA:32223"/>
        <dbReference type="ChEBI" id="CHEBI:15378"/>
        <dbReference type="ChEBI" id="CHEBI:43474"/>
        <dbReference type="ChEBI" id="CHEBI:57945"/>
        <dbReference type="ChEBI" id="CHEBI:64074"/>
        <dbReference type="ChEBI" id="CHEBI:456215"/>
        <dbReference type="ChEBI" id="CHEBI:456216"/>
        <dbReference type="EC" id="4.2.1.136"/>
    </reaction>
</comment>
<dbReference type="NCBIfam" id="TIGR00196">
    <property type="entry name" value="yjeF_cterm"/>
    <property type="match status" value="1"/>
</dbReference>
<evidence type="ECO:0000256" key="18">
    <source>
        <dbReference type="ARBA" id="ARBA00032624"/>
    </source>
</evidence>
<evidence type="ECO:0000256" key="5">
    <source>
        <dbReference type="ARBA" id="ARBA00009524"/>
    </source>
</evidence>
<dbReference type="InterPro" id="IPR036652">
    <property type="entry name" value="YjeF_N_dom_sf"/>
</dbReference>
<dbReference type="Pfam" id="PF01256">
    <property type="entry name" value="Carb_kinase"/>
    <property type="match status" value="1"/>
</dbReference>
<comment type="similarity">
    <text evidence="5">In the C-terminal section; belongs to the NnrD/CARKD family.</text>
</comment>
<dbReference type="SUPFAM" id="SSF64153">
    <property type="entry name" value="YjeF N-terminal domain-like"/>
    <property type="match status" value="1"/>
</dbReference>
<evidence type="ECO:0000256" key="4">
    <source>
        <dbReference type="ARBA" id="ARBA00006001"/>
    </source>
</evidence>
<dbReference type="InterPro" id="IPR029056">
    <property type="entry name" value="Ribokinase-like"/>
</dbReference>
<dbReference type="AlphaFoldDB" id="A0A381NCE6"/>
<dbReference type="HAMAP" id="MF_01965">
    <property type="entry name" value="NADHX_dehydratase"/>
    <property type="match status" value="1"/>
</dbReference>
<dbReference type="SUPFAM" id="SSF53613">
    <property type="entry name" value="Ribokinase-like"/>
    <property type="match status" value="1"/>
</dbReference>
<keyword evidence="11" id="KW-0521">NADP</keyword>
<accession>A0A381NCE6</accession>
<sequence>MRAISRVYTGGQVRALDRILIEEFDVPGISLMKRAGLFAFDRLCELWQGVRSISVVCGSGNNAGDGYIVAGLAHNRGIRVQLIQIGNAKGLKGNAGTAYQWALEQGVVSRTPTTLDGEVVVDAMLGTGSVGSIRDSYVAGINLINEHGAPVVALDIPTGISADTGAQVTETPVKADLTTTFIGAKLGLFTGPGVDFAGRIELSELDAPQAVFEQVQGLSVIPRKDSERAVSKRPTGAHKNDFGHVLIAGGDHGMCGAVLLAAESALRTGAGLVSVITRPEHRSAVVARRPEVMVYDVDEQQDIAPLLNRANVVAVGPGLGQGGWGRGILQQMLNSGKECVLDADALNLMADESWTLPAESILTPHPGEASRLLGIATASIQADRPTAARTISSKYRAVAILKGAGTLVADGGELLGICIAGNSGMATAGSGDVLTGIVAAAKASGIDSSTAAALGVWLHASAGDRALAGVRGRAIIASDIIESLRPYGESTGTEGIGGR</sequence>
<evidence type="ECO:0000256" key="19">
    <source>
        <dbReference type="ARBA" id="ARBA00048238"/>
    </source>
</evidence>
<evidence type="ECO:0000256" key="11">
    <source>
        <dbReference type="ARBA" id="ARBA00022857"/>
    </source>
</evidence>
<dbReference type="PANTHER" id="PTHR12592">
    <property type="entry name" value="ATP-DEPENDENT (S)-NAD(P)H-HYDRATE DEHYDRATASE FAMILY MEMBER"/>
    <property type="match status" value="1"/>
</dbReference>
<comment type="function">
    <text evidence="17">Bifunctional enzyme that catalyzes the epimerization of the S- and R-forms of NAD(P)HX and the dehydration of the S-form of NAD(P)HX at the expense of ADP, which is converted to AMP. This allows the repair of both epimers of NAD(P)HX, a damaged form of NAD(P)H that is a result of enzymatic or heat-dependent hydration.</text>
</comment>
<dbReference type="Gene3D" id="3.40.50.10260">
    <property type="entry name" value="YjeF N-terminal domain"/>
    <property type="match status" value="1"/>
</dbReference>
<dbReference type="HAMAP" id="MF_01966">
    <property type="entry name" value="NADHX_epimerase"/>
    <property type="match status" value="1"/>
</dbReference>
<dbReference type="GO" id="GO:0046872">
    <property type="term" value="F:metal ion binding"/>
    <property type="evidence" value="ECO:0007669"/>
    <property type="project" value="UniProtKB-KW"/>
</dbReference>
<dbReference type="PROSITE" id="PS01050">
    <property type="entry name" value="YJEF_C_2"/>
    <property type="match status" value="1"/>
</dbReference>
<dbReference type="GO" id="GO:0052856">
    <property type="term" value="F:NAD(P)HX epimerase activity"/>
    <property type="evidence" value="ECO:0007669"/>
    <property type="project" value="UniProtKB-EC"/>
</dbReference>
<keyword evidence="15" id="KW-0456">Lyase</keyword>
<evidence type="ECO:0000313" key="23">
    <source>
        <dbReference type="EMBL" id="SUZ52177.1"/>
    </source>
</evidence>
<keyword evidence="14" id="KW-0413">Isomerase</keyword>
<dbReference type="InterPro" id="IPR017953">
    <property type="entry name" value="Carbohydrate_kinase_pred_CS"/>
</dbReference>
<evidence type="ECO:0000256" key="3">
    <source>
        <dbReference type="ARBA" id="ARBA00001958"/>
    </source>
</evidence>
<keyword evidence="8" id="KW-0479">Metal-binding</keyword>
<evidence type="ECO:0000256" key="20">
    <source>
        <dbReference type="ARBA" id="ARBA00049209"/>
    </source>
</evidence>
<evidence type="ECO:0000256" key="15">
    <source>
        <dbReference type="ARBA" id="ARBA00023239"/>
    </source>
</evidence>
<organism evidence="23">
    <name type="scientific">marine metagenome</name>
    <dbReference type="NCBI Taxonomy" id="408172"/>
    <lineage>
        <taxon>unclassified sequences</taxon>
        <taxon>metagenomes</taxon>
        <taxon>ecological metagenomes</taxon>
    </lineage>
</organism>
<comment type="cofactor">
    <cofactor evidence="3">
        <name>K(+)</name>
        <dbReference type="ChEBI" id="CHEBI:29103"/>
    </cofactor>
</comment>
<dbReference type="EMBL" id="UINC01000260">
    <property type="protein sequence ID" value="SUZ52177.1"/>
    <property type="molecule type" value="Genomic_DNA"/>
</dbReference>
<evidence type="ECO:0000259" key="21">
    <source>
        <dbReference type="PROSITE" id="PS51383"/>
    </source>
</evidence>
<keyword evidence="10" id="KW-0067">ATP-binding</keyword>
<keyword evidence="12" id="KW-0630">Potassium</keyword>
<comment type="catalytic activity">
    <reaction evidence="20">
        <text>(6S)-NADPHX + ADP = AMP + phosphate + NADPH + H(+)</text>
        <dbReference type="Rhea" id="RHEA:32235"/>
        <dbReference type="ChEBI" id="CHEBI:15378"/>
        <dbReference type="ChEBI" id="CHEBI:43474"/>
        <dbReference type="ChEBI" id="CHEBI:57783"/>
        <dbReference type="ChEBI" id="CHEBI:64076"/>
        <dbReference type="ChEBI" id="CHEBI:456215"/>
        <dbReference type="ChEBI" id="CHEBI:456216"/>
        <dbReference type="EC" id="4.2.1.136"/>
    </reaction>
</comment>
<evidence type="ECO:0000256" key="13">
    <source>
        <dbReference type="ARBA" id="ARBA00023027"/>
    </source>
</evidence>
<evidence type="ECO:0000259" key="22">
    <source>
        <dbReference type="PROSITE" id="PS51385"/>
    </source>
</evidence>
<evidence type="ECO:0000256" key="10">
    <source>
        <dbReference type="ARBA" id="ARBA00022840"/>
    </source>
</evidence>
<dbReference type="GO" id="GO:0110051">
    <property type="term" value="P:metabolite repair"/>
    <property type="evidence" value="ECO:0007669"/>
    <property type="project" value="TreeGrafter"/>
</dbReference>
<dbReference type="PROSITE" id="PS51383">
    <property type="entry name" value="YJEF_C_3"/>
    <property type="match status" value="1"/>
</dbReference>
<dbReference type="PANTHER" id="PTHR12592:SF0">
    <property type="entry name" value="ATP-DEPENDENT (S)-NAD(P)H-HYDRATE DEHYDRATASE"/>
    <property type="match status" value="1"/>
</dbReference>
<evidence type="ECO:0000256" key="2">
    <source>
        <dbReference type="ARBA" id="ARBA00000909"/>
    </source>
</evidence>
<evidence type="ECO:0000256" key="6">
    <source>
        <dbReference type="ARBA" id="ARBA00012228"/>
    </source>
</evidence>
<keyword evidence="13" id="KW-0520">NAD</keyword>
<feature type="domain" description="YjeF N-terminal" evidence="22">
    <location>
        <begin position="13"/>
        <end position="213"/>
    </location>
</feature>
<dbReference type="NCBIfam" id="TIGR00197">
    <property type="entry name" value="yjeF_nterm"/>
    <property type="match status" value="1"/>
</dbReference>
<feature type="domain" description="YjeF C-terminal" evidence="21">
    <location>
        <begin position="222"/>
        <end position="491"/>
    </location>
</feature>
<evidence type="ECO:0000256" key="7">
    <source>
        <dbReference type="ARBA" id="ARBA00013129"/>
    </source>
</evidence>
<keyword evidence="16" id="KW-0511">Multifunctional enzyme</keyword>
<evidence type="ECO:0000256" key="1">
    <source>
        <dbReference type="ARBA" id="ARBA00000013"/>
    </source>
</evidence>
<proteinExistence type="inferred from homology"/>
<dbReference type="CDD" id="cd01171">
    <property type="entry name" value="YXKO-related"/>
    <property type="match status" value="1"/>
</dbReference>
<evidence type="ECO:0000256" key="14">
    <source>
        <dbReference type="ARBA" id="ARBA00023235"/>
    </source>
</evidence>
<dbReference type="EC" id="5.1.99.6" evidence="6"/>
<comment type="similarity">
    <text evidence="4">In the N-terminal section; belongs to the NnrE/AIBP family.</text>
</comment>
<dbReference type="Pfam" id="PF03853">
    <property type="entry name" value="YjeF_N"/>
    <property type="match status" value="1"/>
</dbReference>